<sequence length="418" mass="45152">MWNDEQRFPSGEERPMLDAVRTSADRSTRPLGLVPTAALLVVVVTLAAGLLFAALPRFSAGSADLSQGVKTTIIAQTGSELLALDPRSGQVLTQRPGAAAVIAVSADTRTVLAQIGEAIHVYRLPDWEERFRIPLTTEITPVAALARQFPDFGAEPPRLFQAAVAPDGRFAVLGFTSYGTKPDARFFDTLPWVIWVAGLDLKTGRWSDWAFPVPGAQNLTLLATSESLLVLSHDNQLSRGGHIGTVYHLDPASGALRARATLVPEIPGAALIAGTEAARAPGIAGARISDARLVVVTEQLEVFVLDPVTLRLVEHHRPLSENILARETLILPNRVVALTHTDELLVVDRNRHAVVARQPVEADELVAFDPEDNAALVMTWQDRGACLERIESSGDRHTLRCGLDTNPYEPRYAVGGLP</sequence>
<gene>
    <name evidence="2" type="ordered locus">trd_A0502</name>
</gene>
<reference evidence="2 3" key="1">
    <citation type="journal article" date="2009" name="PLoS ONE">
        <title>Complete genome sequence of the aerobic CO-oxidizing thermophile Thermomicrobium roseum.</title>
        <authorList>
            <person name="Wu D."/>
            <person name="Raymond J."/>
            <person name="Wu M."/>
            <person name="Chatterji S."/>
            <person name="Ren Q."/>
            <person name="Graham J.E."/>
            <person name="Bryant D.A."/>
            <person name="Robb F."/>
            <person name="Colman A."/>
            <person name="Tallon L.J."/>
            <person name="Badger J.H."/>
            <person name="Madupu R."/>
            <person name="Ward N.L."/>
            <person name="Eisen J.A."/>
        </authorList>
    </citation>
    <scope>NUCLEOTIDE SEQUENCE [LARGE SCALE GENOMIC DNA]</scope>
    <source>
        <strain evidence="3">ATCC 27502 / DSM 5159 / P-2</strain>
        <plasmid evidence="2">unnamed</plasmid>
    </source>
</reference>
<keyword evidence="1" id="KW-1133">Transmembrane helix</keyword>
<dbReference type="Proteomes" id="UP000000447">
    <property type="component" value="Plasmid unnamed"/>
</dbReference>
<keyword evidence="2" id="KW-0614">Plasmid</keyword>
<dbReference type="InterPro" id="IPR015943">
    <property type="entry name" value="WD40/YVTN_repeat-like_dom_sf"/>
</dbReference>
<feature type="transmembrane region" description="Helical" evidence="1">
    <location>
        <begin position="31"/>
        <end position="55"/>
    </location>
</feature>
<keyword evidence="1" id="KW-0812">Transmembrane</keyword>
<dbReference type="SUPFAM" id="SSF50998">
    <property type="entry name" value="Quinoprotein alcohol dehydrogenase-like"/>
    <property type="match status" value="1"/>
</dbReference>
<accession>B9L3Y8</accession>
<protein>
    <submittedName>
        <fullName evidence="2">Uncharacterized protein</fullName>
    </submittedName>
</protein>
<organism evidence="2 3">
    <name type="scientific">Thermomicrobium roseum (strain ATCC 27502 / DSM 5159 / P-2)</name>
    <dbReference type="NCBI Taxonomy" id="309801"/>
    <lineage>
        <taxon>Bacteria</taxon>
        <taxon>Pseudomonadati</taxon>
        <taxon>Thermomicrobiota</taxon>
        <taxon>Thermomicrobia</taxon>
        <taxon>Thermomicrobiales</taxon>
        <taxon>Thermomicrobiaceae</taxon>
        <taxon>Thermomicrobium</taxon>
    </lineage>
</organism>
<dbReference type="KEGG" id="tro:trd_A0502"/>
<evidence type="ECO:0000313" key="2">
    <source>
        <dbReference type="EMBL" id="ACM06914.1"/>
    </source>
</evidence>
<dbReference type="InterPro" id="IPR011047">
    <property type="entry name" value="Quinoprotein_ADH-like_sf"/>
</dbReference>
<evidence type="ECO:0000313" key="3">
    <source>
        <dbReference type="Proteomes" id="UP000000447"/>
    </source>
</evidence>
<keyword evidence="1" id="KW-0472">Membrane</keyword>
<dbReference type="eggNOG" id="ENOG5033EQT">
    <property type="taxonomic scope" value="Bacteria"/>
</dbReference>
<keyword evidence="3" id="KW-1185">Reference proteome</keyword>
<proteinExistence type="predicted"/>
<geneLocation type="plasmid" evidence="3">
    <name>Tros</name>
</geneLocation>
<name>B9L3Y8_THERP</name>
<evidence type="ECO:0000256" key="1">
    <source>
        <dbReference type="SAM" id="Phobius"/>
    </source>
</evidence>
<dbReference type="HOGENOM" id="CLU_683217_0_0_0"/>
<dbReference type="Gene3D" id="2.130.10.10">
    <property type="entry name" value="YVTN repeat-like/Quinoprotein amine dehydrogenase"/>
    <property type="match status" value="1"/>
</dbReference>
<dbReference type="EMBL" id="CP001276">
    <property type="protein sequence ID" value="ACM06914.1"/>
    <property type="molecule type" value="Genomic_DNA"/>
</dbReference>
<dbReference type="AlphaFoldDB" id="B9L3Y8"/>